<dbReference type="InterPro" id="IPR011078">
    <property type="entry name" value="PyrdxlP_homeostasis"/>
</dbReference>
<evidence type="ECO:0000256" key="2">
    <source>
        <dbReference type="HAMAP-Rule" id="MF_02087"/>
    </source>
</evidence>
<feature type="compositionally biased region" description="Polar residues" evidence="5">
    <location>
        <begin position="232"/>
        <end position="241"/>
    </location>
</feature>
<comment type="function">
    <text evidence="2">Pyridoxal 5'-phosphate (PLP)-binding protein, which is involved in PLP homeostasis.</text>
</comment>
<organism evidence="7 8">
    <name type="scientific">Methylophilus rhizosphaerae</name>
    <dbReference type="NCBI Taxonomy" id="492660"/>
    <lineage>
        <taxon>Bacteria</taxon>
        <taxon>Pseudomonadati</taxon>
        <taxon>Pseudomonadota</taxon>
        <taxon>Betaproteobacteria</taxon>
        <taxon>Nitrosomonadales</taxon>
        <taxon>Methylophilaceae</taxon>
        <taxon>Methylophilus</taxon>
    </lineage>
</organism>
<dbReference type="Pfam" id="PF01168">
    <property type="entry name" value="Ala_racemase_N"/>
    <property type="match status" value="1"/>
</dbReference>
<dbReference type="EMBL" id="FNFX01000001">
    <property type="protein sequence ID" value="SDK18648.1"/>
    <property type="molecule type" value="Genomic_DNA"/>
</dbReference>
<feature type="domain" description="Alanine racemase N-terminal" evidence="6">
    <location>
        <begin position="8"/>
        <end position="226"/>
    </location>
</feature>
<dbReference type="STRING" id="492660.SAMN05192566_0524"/>
<keyword evidence="8" id="KW-1185">Reference proteome</keyword>
<dbReference type="InterPro" id="IPR001608">
    <property type="entry name" value="Ala_racemase_N"/>
</dbReference>
<evidence type="ECO:0000256" key="4">
    <source>
        <dbReference type="RuleBase" id="RU004514"/>
    </source>
</evidence>
<comment type="cofactor">
    <cofactor evidence="3">
        <name>pyridoxal 5'-phosphate</name>
        <dbReference type="ChEBI" id="CHEBI:597326"/>
    </cofactor>
</comment>
<dbReference type="CDD" id="cd06824">
    <property type="entry name" value="PLPDE_III_Yggs_like"/>
    <property type="match status" value="1"/>
</dbReference>
<name>A0A1G8ZUA6_9PROT</name>
<evidence type="ECO:0000259" key="6">
    <source>
        <dbReference type="Pfam" id="PF01168"/>
    </source>
</evidence>
<evidence type="ECO:0000313" key="8">
    <source>
        <dbReference type="Proteomes" id="UP000198629"/>
    </source>
</evidence>
<dbReference type="FunFam" id="3.20.20.10:FF:000018">
    <property type="entry name" value="Pyridoxal phosphate homeostasis protein"/>
    <property type="match status" value="1"/>
</dbReference>
<comment type="similarity">
    <text evidence="2 4">Belongs to the pyridoxal phosphate-binding protein YggS/PROSC family.</text>
</comment>
<feature type="region of interest" description="Disordered" evidence="5">
    <location>
        <begin position="222"/>
        <end position="241"/>
    </location>
</feature>
<dbReference type="Gene3D" id="3.20.20.10">
    <property type="entry name" value="Alanine racemase"/>
    <property type="match status" value="1"/>
</dbReference>
<dbReference type="GO" id="GO:0030170">
    <property type="term" value="F:pyridoxal phosphate binding"/>
    <property type="evidence" value="ECO:0007669"/>
    <property type="project" value="UniProtKB-UniRule"/>
</dbReference>
<accession>A0A1G8ZUA6</accession>
<gene>
    <name evidence="7" type="ORF">SAMN05192566_0524</name>
</gene>
<evidence type="ECO:0000313" key="7">
    <source>
        <dbReference type="EMBL" id="SDK18648.1"/>
    </source>
</evidence>
<dbReference type="HAMAP" id="MF_02087">
    <property type="entry name" value="PLP_homeostasis"/>
    <property type="match status" value="1"/>
</dbReference>
<dbReference type="RefSeq" id="WP_091470404.1">
    <property type="nucleotide sequence ID" value="NZ_FNFX01000001.1"/>
</dbReference>
<proteinExistence type="inferred from homology"/>
<reference evidence="8" key="1">
    <citation type="submission" date="2016-10" db="EMBL/GenBank/DDBJ databases">
        <authorList>
            <person name="Varghese N."/>
            <person name="Submissions S."/>
        </authorList>
    </citation>
    <scope>NUCLEOTIDE SEQUENCE [LARGE SCALE GENOMIC DNA]</scope>
    <source>
        <strain evidence="8">CBMB127</strain>
    </source>
</reference>
<dbReference type="PANTHER" id="PTHR10146:SF14">
    <property type="entry name" value="PYRIDOXAL PHOSPHATE HOMEOSTASIS PROTEIN"/>
    <property type="match status" value="1"/>
</dbReference>
<dbReference type="SUPFAM" id="SSF51419">
    <property type="entry name" value="PLP-binding barrel"/>
    <property type="match status" value="1"/>
</dbReference>
<protein>
    <recommendedName>
        <fullName evidence="2">Pyridoxal phosphate homeostasis protein</fullName>
        <shortName evidence="2">PLP homeostasis protein</shortName>
    </recommendedName>
</protein>
<dbReference type="InterPro" id="IPR029066">
    <property type="entry name" value="PLP-binding_barrel"/>
</dbReference>
<dbReference type="PIRSF" id="PIRSF004848">
    <property type="entry name" value="YBL036c_PLPDEIII"/>
    <property type="match status" value="1"/>
</dbReference>
<dbReference type="Proteomes" id="UP000198629">
    <property type="component" value="Unassembled WGS sequence"/>
</dbReference>
<dbReference type="PANTHER" id="PTHR10146">
    <property type="entry name" value="PROLINE SYNTHETASE CO-TRANSCRIBED BACTERIAL HOMOLOG PROTEIN"/>
    <property type="match status" value="1"/>
</dbReference>
<dbReference type="OrthoDB" id="9804072at2"/>
<dbReference type="PROSITE" id="PS01211">
    <property type="entry name" value="UPF0001"/>
    <property type="match status" value="1"/>
</dbReference>
<evidence type="ECO:0000256" key="1">
    <source>
        <dbReference type="ARBA" id="ARBA00022898"/>
    </source>
</evidence>
<feature type="modified residue" description="N6-(pyridoxal phosphate)lysine" evidence="2 3">
    <location>
        <position position="35"/>
    </location>
</feature>
<dbReference type="NCBIfam" id="TIGR00044">
    <property type="entry name" value="YggS family pyridoxal phosphate-dependent enzyme"/>
    <property type="match status" value="1"/>
</dbReference>
<dbReference type="AlphaFoldDB" id="A0A1G8ZUA6"/>
<evidence type="ECO:0000256" key="5">
    <source>
        <dbReference type="SAM" id="MobiDB-lite"/>
    </source>
</evidence>
<evidence type="ECO:0000256" key="3">
    <source>
        <dbReference type="PIRSR" id="PIRSR004848-1"/>
    </source>
</evidence>
<sequence length="241" mass="26361">MSTLTDNLARTHQQIAQAKARFQAQQDVTLCAVSKAQPAAAIREAFQAGQTVFGENYLQEALQKQEALQDCAIAWHFIGPIQSNKTQPIALQFDWVHSVDRLKIAQRLSAARPPGREPLNVCLQVNISEEASKSGASARELLELALNIKQLPHLRLRGLMAIPAPQQDFDAQRDQFRQVRQLFEQLNTHGLQLDTLSIGMSGDYEAAIAEGATLVRIGTAIFGGRPPKPDSGSDSTTQGVL</sequence>
<keyword evidence="1 2" id="KW-0663">Pyridoxal phosphate</keyword>